<gene>
    <name evidence="1" type="ORF">Bdt_1118</name>
</gene>
<accession>K7YT64</accession>
<reference evidence="1 2" key="1">
    <citation type="journal article" date="2012" name="BMC Genomics">
        <title>Genome analysis of a simultaneously predatory and prey-independent, novel Bdellovibrio bacteriovorus from the River Tiber, supports in silico predictions of both ancient and recent lateral gene transfer from diverse bacteria.</title>
        <authorList>
            <person name="Hobley L."/>
            <person name="Lerner T.R."/>
            <person name="Williams L.E."/>
            <person name="Lambert C."/>
            <person name="Till R."/>
            <person name="Milner D.S."/>
            <person name="Basford S.M."/>
            <person name="Capeness M.J."/>
            <person name="Fenton A.K."/>
            <person name="Atterbury R.J."/>
            <person name="Harris M.A."/>
            <person name="Sockett R.E."/>
        </authorList>
    </citation>
    <scope>NUCLEOTIDE SEQUENCE [LARGE SCALE GENOMIC DNA]</scope>
    <source>
        <strain evidence="1 2">Tiberius</strain>
    </source>
</reference>
<dbReference type="Gene3D" id="3.40.190.10">
    <property type="entry name" value="Periplasmic binding protein-like II"/>
    <property type="match status" value="2"/>
</dbReference>
<dbReference type="HOGENOM" id="CLU_083824_0_0_7"/>
<dbReference type="PATRIC" id="fig|1069642.3.peg.1104"/>
<protein>
    <submittedName>
        <fullName evidence="1">Uncharacterized protein</fullName>
    </submittedName>
</protein>
<dbReference type="Proteomes" id="UP000010074">
    <property type="component" value="Chromosome"/>
</dbReference>
<dbReference type="RefSeq" id="WP_015090284.1">
    <property type="nucleotide sequence ID" value="NC_019567.1"/>
</dbReference>
<evidence type="ECO:0000313" key="2">
    <source>
        <dbReference type="Proteomes" id="UP000010074"/>
    </source>
</evidence>
<name>K7YT64_BDEBC</name>
<dbReference type="KEGG" id="bbat:Bdt_1118"/>
<organism evidence="1 2">
    <name type="scientific">Bdellovibrio bacteriovorus str. Tiberius</name>
    <dbReference type="NCBI Taxonomy" id="1069642"/>
    <lineage>
        <taxon>Bacteria</taxon>
        <taxon>Pseudomonadati</taxon>
        <taxon>Bdellovibrionota</taxon>
        <taxon>Bdellovibrionia</taxon>
        <taxon>Bdellovibrionales</taxon>
        <taxon>Pseudobdellovibrionaceae</taxon>
        <taxon>Bdellovibrio</taxon>
    </lineage>
</organism>
<dbReference type="SUPFAM" id="SSF53850">
    <property type="entry name" value="Periplasmic binding protein-like II"/>
    <property type="match status" value="1"/>
</dbReference>
<proteinExistence type="predicted"/>
<evidence type="ECO:0000313" key="1">
    <source>
        <dbReference type="EMBL" id="AFY00818.1"/>
    </source>
</evidence>
<dbReference type="STRING" id="1069642.Bdt_1118"/>
<dbReference type="AlphaFoldDB" id="K7YT64"/>
<dbReference type="EMBL" id="CP002930">
    <property type="protein sequence ID" value="AFY00818.1"/>
    <property type="molecule type" value="Genomic_DNA"/>
</dbReference>
<dbReference type="OrthoDB" id="5293812at2"/>
<sequence length="257" mass="29647">MRKMPFLLSLIVTFLLTSVSAEGRTKRNILYAITSSHTPPLAYISYENYTNPTVEKGILLEIGVELLKEIGFTTTTVTIPKKRLTQAFKTKKVQMICHMNESWQSLKTDVLWSTDLYRNRDVIVTLEKTEIHKLEGKTIGTLVNYRYPKLESYFERHFVIREDAPTTQSNLLKLLNRRIDYAIMTDIEYNYFKIRHPKISKLNFDLGEVRAKCVISKDAGIPISNLNAAIDKFKRSGRFETIINSYNLRTKVPDAGT</sequence>